<comment type="subcellular location">
    <subcellularLocation>
        <location evidence="1 9">Cytoplasm</location>
    </subcellularLocation>
</comment>
<evidence type="ECO:0000256" key="4">
    <source>
        <dbReference type="ARBA" id="ARBA00022829"/>
    </source>
</evidence>
<keyword evidence="7 9" id="KW-0233">DNA recombination</keyword>
<dbReference type="InterPro" id="IPR004107">
    <property type="entry name" value="Integrase_SAM-like_N"/>
</dbReference>
<keyword evidence="4 9" id="KW-0159">Chromosome partition</keyword>
<comment type="subunit">
    <text evidence="9">Forms a cyclic heterotetrameric complex composed of two molecules of XerC and two molecules of XerD.</text>
</comment>
<reference evidence="12 13" key="1">
    <citation type="journal article" date="2014" name="Syst. Appl. Microbiol.">
        <title>Evidence for the existence of two new members of the family Chlamydiaceae and proposal of Chlamydia avium sp. nov. and Chlamydia gallinacea sp. nov.</title>
        <authorList>
            <person name="Sachse K."/>
            <person name="Laroucau K."/>
            <person name="Riege K."/>
            <person name="Wehner S."/>
            <person name="Dilcher M."/>
            <person name="Creasy H.H."/>
            <person name="Weidmann M."/>
            <person name="Myers G."/>
            <person name="Vorimore F."/>
            <person name="Vicari N."/>
            <person name="Magnino S."/>
            <person name="Liebler-Tenorio E."/>
            <person name="Ruettger A."/>
            <person name="Bavoil P.M."/>
            <person name="Hufert F.T."/>
            <person name="Rossello-Mora R."/>
            <person name="Marz M."/>
        </authorList>
    </citation>
    <scope>NUCLEOTIDE SEQUENCE [LARGE SCALE GENOMIC DNA]</scope>
    <source>
        <strain evidence="12 13">10DC88</strain>
    </source>
</reference>
<dbReference type="KEGG" id="cav:M832_01350"/>
<dbReference type="STRING" id="1229831.M832_01350"/>
<feature type="active site" evidence="9">
    <location>
        <position position="168"/>
    </location>
</feature>
<evidence type="ECO:0000256" key="8">
    <source>
        <dbReference type="ARBA" id="ARBA00023306"/>
    </source>
</evidence>
<feature type="domain" description="Tyr recombinase" evidence="10">
    <location>
        <begin position="128"/>
        <end position="310"/>
    </location>
</feature>
<evidence type="ECO:0000259" key="10">
    <source>
        <dbReference type="PROSITE" id="PS51898"/>
    </source>
</evidence>
<dbReference type="Pfam" id="PF00589">
    <property type="entry name" value="Phage_integrase"/>
    <property type="match status" value="1"/>
</dbReference>
<dbReference type="InterPro" id="IPR044068">
    <property type="entry name" value="CB"/>
</dbReference>
<dbReference type="PANTHER" id="PTHR30349:SF77">
    <property type="entry name" value="TYROSINE RECOMBINASE XERC"/>
    <property type="match status" value="1"/>
</dbReference>
<dbReference type="GO" id="GO:0051301">
    <property type="term" value="P:cell division"/>
    <property type="evidence" value="ECO:0007669"/>
    <property type="project" value="UniProtKB-KW"/>
</dbReference>
<dbReference type="GO" id="GO:0003677">
    <property type="term" value="F:DNA binding"/>
    <property type="evidence" value="ECO:0007669"/>
    <property type="project" value="UniProtKB-UniRule"/>
</dbReference>
<keyword evidence="3 9" id="KW-0132">Cell division</keyword>
<gene>
    <name evidence="9 12" type="primary">xerC</name>
    <name evidence="12" type="ORF">M832_01350</name>
</gene>
<dbReference type="Gene3D" id="1.10.150.130">
    <property type="match status" value="1"/>
</dbReference>
<evidence type="ECO:0000259" key="11">
    <source>
        <dbReference type="PROSITE" id="PS51900"/>
    </source>
</evidence>
<dbReference type="GO" id="GO:0007059">
    <property type="term" value="P:chromosome segregation"/>
    <property type="evidence" value="ECO:0007669"/>
    <property type="project" value="UniProtKB-UniRule"/>
</dbReference>
<dbReference type="InterPro" id="IPR011010">
    <property type="entry name" value="DNA_brk_join_enz"/>
</dbReference>
<evidence type="ECO:0000256" key="9">
    <source>
        <dbReference type="HAMAP-Rule" id="MF_01808"/>
    </source>
</evidence>
<keyword evidence="2 9" id="KW-0963">Cytoplasm</keyword>
<evidence type="ECO:0000256" key="7">
    <source>
        <dbReference type="ARBA" id="ARBA00023172"/>
    </source>
</evidence>
<evidence type="ECO:0000313" key="12">
    <source>
        <dbReference type="EMBL" id="AHK63004.1"/>
    </source>
</evidence>
<dbReference type="InterPro" id="IPR050090">
    <property type="entry name" value="Tyrosine_recombinase_XerCD"/>
</dbReference>
<dbReference type="GO" id="GO:0006313">
    <property type="term" value="P:DNA transposition"/>
    <property type="evidence" value="ECO:0007669"/>
    <property type="project" value="UniProtKB-UniRule"/>
</dbReference>
<keyword evidence="8 9" id="KW-0131">Cell cycle</keyword>
<dbReference type="PANTHER" id="PTHR30349">
    <property type="entry name" value="PHAGE INTEGRASE-RELATED"/>
    <property type="match status" value="1"/>
</dbReference>
<dbReference type="Proteomes" id="UP000019433">
    <property type="component" value="Chromosome"/>
</dbReference>
<dbReference type="CDD" id="cd00798">
    <property type="entry name" value="INT_XerDC_C"/>
    <property type="match status" value="1"/>
</dbReference>
<feature type="active site" evidence="9">
    <location>
        <position position="265"/>
    </location>
</feature>
<feature type="domain" description="Core-binding (CB)" evidence="11">
    <location>
        <begin position="3"/>
        <end position="107"/>
    </location>
</feature>
<feature type="active site" description="O-(3'-phospho-DNA)-tyrosine intermediate" evidence="9">
    <location>
        <position position="297"/>
    </location>
</feature>
<protein>
    <recommendedName>
        <fullName evidence="9">Tyrosine recombinase XerC</fullName>
    </recommendedName>
</protein>
<dbReference type="InterPro" id="IPR010998">
    <property type="entry name" value="Integrase_recombinase_N"/>
</dbReference>
<dbReference type="PROSITE" id="PS51898">
    <property type="entry name" value="TYR_RECOMBINASE"/>
    <property type="match status" value="1"/>
</dbReference>
<dbReference type="InterPro" id="IPR023009">
    <property type="entry name" value="Tyrosine_recombinase_XerC/XerD"/>
</dbReference>
<dbReference type="InterPro" id="IPR002104">
    <property type="entry name" value="Integrase_catalytic"/>
</dbReference>
<dbReference type="InterPro" id="IPR013762">
    <property type="entry name" value="Integrase-like_cat_sf"/>
</dbReference>
<sequence>MGKRMISTFYEFLNYLKTIKAASPHTLRNYCADLNDFKKFLECHEKLESSPALDLSLKETTQQKLPFSLFTKDILRLYILQLIEKKKAKRTIKRHLSTLKSFSCYCIKNNILNEDPTEGLSGPRLPKELPSPITYEQIEILMATPDLSKYTGFRDRCLLELFYSSGLRISEIVAINHEDIDFSSNLIRIQGKGKKERLIPMTPHASQWLQQYLHHPQRTQVEKDSRAIFLNRFGKRLTTRSIDRKFRKYLLLSGLSGTITPHTIRHTIATHWLENGMDLKTIQTLLGHSSLETTTIYTRVSMKLKKQTYDQAHPHS</sequence>
<dbReference type="PATRIC" id="fig|1229831.3.peg.138"/>
<dbReference type="EMBL" id="CP006571">
    <property type="protein sequence ID" value="AHK63004.1"/>
    <property type="molecule type" value="Genomic_DNA"/>
</dbReference>
<comment type="similarity">
    <text evidence="9">Belongs to the 'phage' integrase family. XerC subfamily.</text>
</comment>
<evidence type="ECO:0000256" key="5">
    <source>
        <dbReference type="ARBA" id="ARBA00022908"/>
    </source>
</evidence>
<dbReference type="eggNOG" id="COG4974">
    <property type="taxonomic scope" value="Bacteria"/>
</dbReference>
<evidence type="ECO:0000256" key="1">
    <source>
        <dbReference type="ARBA" id="ARBA00004496"/>
    </source>
</evidence>
<evidence type="ECO:0000256" key="2">
    <source>
        <dbReference type="ARBA" id="ARBA00022490"/>
    </source>
</evidence>
<feature type="active site" evidence="9">
    <location>
        <position position="192"/>
    </location>
</feature>
<dbReference type="SUPFAM" id="SSF56349">
    <property type="entry name" value="DNA breaking-rejoining enzymes"/>
    <property type="match status" value="1"/>
</dbReference>
<dbReference type="HOGENOM" id="CLU_027562_9_0_0"/>
<feature type="active site" evidence="9">
    <location>
        <position position="288"/>
    </location>
</feature>
<dbReference type="Pfam" id="PF02899">
    <property type="entry name" value="Phage_int_SAM_1"/>
    <property type="match status" value="1"/>
</dbReference>
<dbReference type="AlphaFoldDB" id="W8JL36"/>
<dbReference type="GO" id="GO:0005737">
    <property type="term" value="C:cytoplasm"/>
    <property type="evidence" value="ECO:0007669"/>
    <property type="project" value="UniProtKB-SubCell"/>
</dbReference>
<proteinExistence type="inferred from homology"/>
<comment type="function">
    <text evidence="9">Site-specific tyrosine recombinase, which acts by catalyzing the cutting and rejoining of the recombining DNA molecules. The XerC-XerD complex is essential to convert dimers of the bacterial chromosome into monomers to permit their segregation at cell division. It also contributes to the segregational stability of plasmids.</text>
</comment>
<accession>W8JL36</accession>
<keyword evidence="6 9" id="KW-0238">DNA-binding</keyword>
<evidence type="ECO:0000313" key="13">
    <source>
        <dbReference type="Proteomes" id="UP000019433"/>
    </source>
</evidence>
<evidence type="ECO:0000256" key="3">
    <source>
        <dbReference type="ARBA" id="ARBA00022618"/>
    </source>
</evidence>
<keyword evidence="5 9" id="KW-0229">DNA integration</keyword>
<feature type="active site" evidence="9">
    <location>
        <position position="262"/>
    </location>
</feature>
<dbReference type="Gene3D" id="1.10.443.10">
    <property type="entry name" value="Intergrase catalytic core"/>
    <property type="match status" value="1"/>
</dbReference>
<dbReference type="PROSITE" id="PS51900">
    <property type="entry name" value="CB"/>
    <property type="match status" value="1"/>
</dbReference>
<dbReference type="GO" id="GO:0009037">
    <property type="term" value="F:tyrosine-based site-specific recombinase activity"/>
    <property type="evidence" value="ECO:0007669"/>
    <property type="project" value="UniProtKB-UniRule"/>
</dbReference>
<name>W8JL36_9CHLA</name>
<evidence type="ECO:0000256" key="6">
    <source>
        <dbReference type="ARBA" id="ARBA00023125"/>
    </source>
</evidence>
<organism evidence="12 13">
    <name type="scientific">Chlamydia avium 10DC88</name>
    <dbReference type="NCBI Taxonomy" id="1229831"/>
    <lineage>
        <taxon>Bacteria</taxon>
        <taxon>Pseudomonadati</taxon>
        <taxon>Chlamydiota</taxon>
        <taxon>Chlamydiia</taxon>
        <taxon>Chlamydiales</taxon>
        <taxon>Chlamydiaceae</taxon>
        <taxon>Chlamydia/Chlamydophila group</taxon>
        <taxon>Chlamydia</taxon>
    </lineage>
</organism>
<dbReference type="HAMAP" id="MF_01808">
    <property type="entry name" value="Recomb_XerC_XerD"/>
    <property type="match status" value="1"/>
</dbReference>